<dbReference type="SMART" id="SM00986">
    <property type="entry name" value="UDG"/>
    <property type="match status" value="1"/>
</dbReference>
<dbReference type="InterPro" id="IPR005122">
    <property type="entry name" value="Uracil-DNA_glycosylase-like"/>
</dbReference>
<comment type="similarity">
    <text evidence="2">Belongs to the uracil-DNA glycosylase (UDG) superfamily. Type 4 (UDGa) family.</text>
</comment>
<dbReference type="PATRIC" id="fig|1162668.3.peg.1855"/>
<dbReference type="KEGG" id="lfc:LFE_1563"/>
<reference evidence="14" key="2">
    <citation type="submission" date="2012-03" db="EMBL/GenBank/DDBJ databases">
        <title>The complete genome sequence of the pioneer microbe on fresh volcanic deposit, Leptospirillum ferrooxidans strain C2-3.</title>
        <authorList>
            <person name="Fujimura R."/>
            <person name="Sato Y."/>
            <person name="Nishizawa T."/>
            <person name="Nanba K."/>
            <person name="Oshima K."/>
            <person name="Hattori M."/>
            <person name="Kamijo T."/>
            <person name="Ohta H."/>
        </authorList>
    </citation>
    <scope>NUCLEOTIDE SEQUENCE [LARGE SCALE GENOMIC DNA]</scope>
    <source>
        <strain evidence="14">C2-3</strain>
    </source>
</reference>
<comment type="catalytic activity">
    <reaction evidence="1">
        <text>Hydrolyzes single-stranded DNA or mismatched double-stranded DNA and polynucleotides, releasing free uracil.</text>
        <dbReference type="EC" id="3.2.2.27"/>
    </reaction>
</comment>
<evidence type="ECO:0000256" key="2">
    <source>
        <dbReference type="ARBA" id="ARBA00006521"/>
    </source>
</evidence>
<dbReference type="PANTHER" id="PTHR33693">
    <property type="entry name" value="TYPE-5 URACIL-DNA GLYCOSYLASE"/>
    <property type="match status" value="1"/>
</dbReference>
<organism evidence="13 14">
    <name type="scientific">Leptospirillum ferrooxidans (strain C2-3)</name>
    <dbReference type="NCBI Taxonomy" id="1162668"/>
    <lineage>
        <taxon>Bacteria</taxon>
        <taxon>Pseudomonadati</taxon>
        <taxon>Nitrospirota</taxon>
        <taxon>Nitrospiria</taxon>
        <taxon>Nitrospirales</taxon>
        <taxon>Nitrospiraceae</taxon>
        <taxon>Leptospirillum</taxon>
    </lineage>
</organism>
<keyword evidence="11" id="KW-0234">DNA repair</keyword>
<keyword evidence="10" id="KW-0411">Iron-sulfur</keyword>
<evidence type="ECO:0000256" key="4">
    <source>
        <dbReference type="ARBA" id="ARBA00019403"/>
    </source>
</evidence>
<evidence type="ECO:0000256" key="10">
    <source>
        <dbReference type="ARBA" id="ARBA00023014"/>
    </source>
</evidence>
<keyword evidence="8" id="KW-0378">Hydrolase</keyword>
<dbReference type="InterPro" id="IPR005273">
    <property type="entry name" value="Ura-DNA_glyco_family4"/>
</dbReference>
<keyword evidence="6" id="KW-0479">Metal-binding</keyword>
<reference evidence="13 14" key="1">
    <citation type="journal article" date="2012" name="J. Bacteriol.">
        <title>Complete Genome Sequence of Leptospirillum ferrooxidans Strain C2-3, Isolated from a Fresh Volcanic Ash Deposit on the Island of Miyake, Japan.</title>
        <authorList>
            <person name="Fujimura R."/>
            <person name="Sato Y."/>
            <person name="Nishizawa T."/>
            <person name="Oshima K."/>
            <person name="Kim S.-W."/>
            <person name="Hattori M."/>
            <person name="Kamijo T."/>
            <person name="Ohta H."/>
        </authorList>
    </citation>
    <scope>NUCLEOTIDE SEQUENCE [LARGE SCALE GENOMIC DNA]</scope>
    <source>
        <strain evidence="13 14">C2-3</strain>
    </source>
</reference>
<evidence type="ECO:0000256" key="1">
    <source>
        <dbReference type="ARBA" id="ARBA00001400"/>
    </source>
</evidence>
<protein>
    <recommendedName>
        <fullName evidence="4">Type-4 uracil-DNA glycosylase</fullName>
        <ecNumber evidence="3">3.2.2.27</ecNumber>
    </recommendedName>
</protein>
<keyword evidence="7" id="KW-0227">DNA damage</keyword>
<evidence type="ECO:0000313" key="13">
    <source>
        <dbReference type="EMBL" id="BAM07245.1"/>
    </source>
</evidence>
<dbReference type="HOGENOM" id="CLU_044815_1_0_0"/>
<keyword evidence="5" id="KW-0004">4Fe-4S</keyword>
<proteinExistence type="inferred from homology"/>
<evidence type="ECO:0000256" key="3">
    <source>
        <dbReference type="ARBA" id="ARBA00012030"/>
    </source>
</evidence>
<dbReference type="GO" id="GO:0051539">
    <property type="term" value="F:4 iron, 4 sulfur cluster binding"/>
    <property type="evidence" value="ECO:0007669"/>
    <property type="project" value="UniProtKB-KW"/>
</dbReference>
<keyword evidence="14" id="KW-1185">Reference proteome</keyword>
<dbReference type="STRING" id="1162668.LFE_1563"/>
<dbReference type="AlphaFoldDB" id="I0IPP6"/>
<dbReference type="NCBIfam" id="TIGR00758">
    <property type="entry name" value="UDG_fam4"/>
    <property type="match status" value="1"/>
</dbReference>
<gene>
    <name evidence="13" type="ordered locus">LFE_1563</name>
</gene>
<accession>I0IPP6</accession>
<dbReference type="EC" id="3.2.2.27" evidence="3"/>
<dbReference type="Pfam" id="PF03167">
    <property type="entry name" value="UDG"/>
    <property type="match status" value="1"/>
</dbReference>
<dbReference type="SUPFAM" id="SSF52141">
    <property type="entry name" value="Uracil-DNA glycosylase-like"/>
    <property type="match status" value="1"/>
</dbReference>
<dbReference type="Proteomes" id="UP000007382">
    <property type="component" value="Chromosome"/>
</dbReference>
<dbReference type="GO" id="GO:0004844">
    <property type="term" value="F:uracil DNA N-glycosylase activity"/>
    <property type="evidence" value="ECO:0007669"/>
    <property type="project" value="UniProtKB-EC"/>
</dbReference>
<dbReference type="GO" id="GO:0006281">
    <property type="term" value="P:DNA repair"/>
    <property type="evidence" value="ECO:0007669"/>
    <property type="project" value="UniProtKB-KW"/>
</dbReference>
<dbReference type="CDD" id="cd10030">
    <property type="entry name" value="UDG-F4_TTUDGA_SPO1dp_like"/>
    <property type="match status" value="1"/>
</dbReference>
<evidence type="ECO:0000256" key="11">
    <source>
        <dbReference type="ARBA" id="ARBA00023204"/>
    </source>
</evidence>
<evidence type="ECO:0000313" key="14">
    <source>
        <dbReference type="Proteomes" id="UP000007382"/>
    </source>
</evidence>
<evidence type="ECO:0000256" key="5">
    <source>
        <dbReference type="ARBA" id="ARBA00022485"/>
    </source>
</evidence>
<dbReference type="SMART" id="SM00987">
    <property type="entry name" value="UreE_C"/>
    <property type="match status" value="1"/>
</dbReference>
<evidence type="ECO:0000256" key="8">
    <source>
        <dbReference type="ARBA" id="ARBA00022801"/>
    </source>
</evidence>
<evidence type="ECO:0000256" key="9">
    <source>
        <dbReference type="ARBA" id="ARBA00023004"/>
    </source>
</evidence>
<feature type="domain" description="Uracil-DNA glycosylase-like" evidence="12">
    <location>
        <begin position="99"/>
        <end position="248"/>
    </location>
</feature>
<evidence type="ECO:0000256" key="6">
    <source>
        <dbReference type="ARBA" id="ARBA00022723"/>
    </source>
</evidence>
<dbReference type="eggNOG" id="COG1573">
    <property type="taxonomic scope" value="Bacteria"/>
</dbReference>
<dbReference type="GO" id="GO:0046872">
    <property type="term" value="F:metal ion binding"/>
    <property type="evidence" value="ECO:0007669"/>
    <property type="project" value="UniProtKB-KW"/>
</dbReference>
<name>I0IPP6_LEPFC</name>
<dbReference type="RefSeq" id="WP_014449732.1">
    <property type="nucleotide sequence ID" value="NC_017094.1"/>
</dbReference>
<dbReference type="Gene3D" id="3.40.470.10">
    <property type="entry name" value="Uracil-DNA glycosylase-like domain"/>
    <property type="match status" value="1"/>
</dbReference>
<evidence type="ECO:0000256" key="7">
    <source>
        <dbReference type="ARBA" id="ARBA00022763"/>
    </source>
</evidence>
<keyword evidence="9" id="KW-0408">Iron</keyword>
<sequence length="264" mass="29081">MRKSDGKDMDGLLVHLRYLSDLYPDLPVSKTISPKVALGKGADSSLQDQRKDLEAKVDPAESLPLKTPASRSEALDSLAVKVSECRACPLGDSRTNPVFGEGNFNARLLFIGEGPGAEEDRTGRPFVGRAGELLDKMIVAMGLSREEVFIANAVKCRPPSNRTPALVEREACKHFLLEQIRIVSPEAIVLLGQTAIFQVISNESAISSVRGVETLLQDFPGIRIMPTYHPAYLLRNPQAKAVVWKDLQQVMKWLDLPLPVLREK</sequence>
<evidence type="ECO:0000259" key="12">
    <source>
        <dbReference type="SMART" id="SM00986"/>
    </source>
</evidence>
<dbReference type="EMBL" id="AP012342">
    <property type="protein sequence ID" value="BAM07245.1"/>
    <property type="molecule type" value="Genomic_DNA"/>
</dbReference>
<dbReference type="InterPro" id="IPR036895">
    <property type="entry name" value="Uracil-DNA_glycosylase-like_sf"/>
</dbReference>
<dbReference type="PANTHER" id="PTHR33693:SF1">
    <property type="entry name" value="TYPE-4 URACIL-DNA GLYCOSYLASE"/>
    <property type="match status" value="1"/>
</dbReference>
<dbReference type="InterPro" id="IPR051536">
    <property type="entry name" value="UDG_Type-4/5"/>
</dbReference>